<dbReference type="InterPro" id="IPR007991">
    <property type="entry name" value="RNA_pol_I_trans_ini_fac_RRN3"/>
</dbReference>
<evidence type="ECO:0000256" key="1">
    <source>
        <dbReference type="ARBA" id="ARBA00010098"/>
    </source>
</evidence>
<name>A0ABD2MUB5_9CUCU</name>
<sequence>MSVCSGQSFTPSILKKSSTLQDRLKLAAASENKVRFVLPHTQNIRNILRDYLQHRDTRAYENLIRSIRDSEILDADLISLLQETSECVSLLSKELRLFVEVLLTVRWVDRDEKLVKEYQSFLVNLLVAQNYHAKAVIDHLVSNFIASPTDEPWTDGNPSDKDCIKCINIHSVLHSLIKIVPMCTNIILNSLISHYPYFKKGIHINEFYLHNLLWIFDYETSLRPDILHLIFSKLVIMDVNAPREVIQEAYSKVDDEEIFSMDDTKSIASTTSSNVIVETLDTCMIKMLNYISQHCYNAKTQELEWGRTEVLYRDLLQVFDAVILPTYNCHHVQFCWFVLCGFKPILVNSFLDHLWRKVIDPNIPSILRQSSVEYIASLVARASYVTLKMLKSVLQQLATWIHTYINTQDGLECVNSDLRLHAVFYSTCQALFYATIFRHKEMIGSSKNIAFLQSLNFTKIVTCRLNPLRVCQPAVVQKFAAFSRNYQIVYCYSVIEHNSRKVLPTIYQSERGSLIQSSAVLEANYPFDPFVLRRAGEKICPFYREYEETDISRNDDINEHHDSGTTERDDFLDQDFHSSKCSNFSYGKSPGFKFNM</sequence>
<gene>
    <name evidence="2" type="ORF">HHI36_009065</name>
</gene>
<accession>A0ABD2MUB5</accession>
<dbReference type="PANTHER" id="PTHR12790:SF0">
    <property type="entry name" value="RNA POLYMERASE I-SPECIFIC TRANSCRIPTION INITIATION FACTOR RRN3-RELATED"/>
    <property type="match status" value="1"/>
</dbReference>
<dbReference type="Proteomes" id="UP001516400">
    <property type="component" value="Unassembled WGS sequence"/>
</dbReference>
<dbReference type="Pfam" id="PF05327">
    <property type="entry name" value="RRN3"/>
    <property type="match status" value="1"/>
</dbReference>
<organism evidence="2 3">
    <name type="scientific">Cryptolaemus montrouzieri</name>
    <dbReference type="NCBI Taxonomy" id="559131"/>
    <lineage>
        <taxon>Eukaryota</taxon>
        <taxon>Metazoa</taxon>
        <taxon>Ecdysozoa</taxon>
        <taxon>Arthropoda</taxon>
        <taxon>Hexapoda</taxon>
        <taxon>Insecta</taxon>
        <taxon>Pterygota</taxon>
        <taxon>Neoptera</taxon>
        <taxon>Endopterygota</taxon>
        <taxon>Coleoptera</taxon>
        <taxon>Polyphaga</taxon>
        <taxon>Cucujiformia</taxon>
        <taxon>Coccinelloidea</taxon>
        <taxon>Coccinellidae</taxon>
        <taxon>Scymninae</taxon>
        <taxon>Scymnini</taxon>
        <taxon>Cryptolaemus</taxon>
    </lineage>
</organism>
<evidence type="ECO:0000313" key="2">
    <source>
        <dbReference type="EMBL" id="KAL3270008.1"/>
    </source>
</evidence>
<keyword evidence="3" id="KW-1185">Reference proteome</keyword>
<reference evidence="2 3" key="1">
    <citation type="journal article" date="2021" name="BMC Biol.">
        <title>Horizontally acquired antibacterial genes associated with adaptive radiation of ladybird beetles.</title>
        <authorList>
            <person name="Li H.S."/>
            <person name="Tang X.F."/>
            <person name="Huang Y.H."/>
            <person name="Xu Z.Y."/>
            <person name="Chen M.L."/>
            <person name="Du X.Y."/>
            <person name="Qiu B.Y."/>
            <person name="Chen P.T."/>
            <person name="Zhang W."/>
            <person name="Slipinski A."/>
            <person name="Escalona H.E."/>
            <person name="Waterhouse R.M."/>
            <person name="Zwick A."/>
            <person name="Pang H."/>
        </authorList>
    </citation>
    <scope>NUCLEOTIDE SEQUENCE [LARGE SCALE GENOMIC DNA]</scope>
    <source>
        <strain evidence="2">SYSU2018</strain>
    </source>
</reference>
<dbReference type="EMBL" id="JABFTP020000021">
    <property type="protein sequence ID" value="KAL3270008.1"/>
    <property type="molecule type" value="Genomic_DNA"/>
</dbReference>
<evidence type="ECO:0000313" key="3">
    <source>
        <dbReference type="Proteomes" id="UP001516400"/>
    </source>
</evidence>
<dbReference type="PANTHER" id="PTHR12790">
    <property type="entry name" value="TRANSCRIPTION INITIATION FACTOR IA RRN3"/>
    <property type="match status" value="1"/>
</dbReference>
<protein>
    <recommendedName>
        <fullName evidence="4">RNA polymerase I-specific transcription initiation factor RRN3</fullName>
    </recommendedName>
</protein>
<evidence type="ECO:0008006" key="4">
    <source>
        <dbReference type="Google" id="ProtNLM"/>
    </source>
</evidence>
<comment type="similarity">
    <text evidence="1">Belongs to the RRN3 family.</text>
</comment>
<proteinExistence type="inferred from homology"/>
<dbReference type="AlphaFoldDB" id="A0ABD2MUB5"/>
<comment type="caution">
    <text evidence="2">The sequence shown here is derived from an EMBL/GenBank/DDBJ whole genome shotgun (WGS) entry which is preliminary data.</text>
</comment>